<accession>A0A7W7QGX2</accession>
<dbReference type="PROSITE" id="PS01102">
    <property type="entry name" value="ZF_DKSA_1"/>
    <property type="match status" value="1"/>
</dbReference>
<dbReference type="Gene3D" id="1.20.120.910">
    <property type="entry name" value="DksA, coiled-coil domain"/>
    <property type="match status" value="1"/>
</dbReference>
<dbReference type="PROSITE" id="PS51128">
    <property type="entry name" value="ZF_DKSA_2"/>
    <property type="match status" value="1"/>
</dbReference>
<evidence type="ECO:0000313" key="7">
    <source>
        <dbReference type="EMBL" id="MBB4913223.1"/>
    </source>
</evidence>
<keyword evidence="5" id="KW-0175">Coiled coil</keyword>
<organism evidence="7 8">
    <name type="scientific">Streptosporangium saharense</name>
    <dbReference type="NCBI Taxonomy" id="1706840"/>
    <lineage>
        <taxon>Bacteria</taxon>
        <taxon>Bacillati</taxon>
        <taxon>Actinomycetota</taxon>
        <taxon>Actinomycetes</taxon>
        <taxon>Streptosporangiales</taxon>
        <taxon>Streptosporangiaceae</taxon>
        <taxon>Streptosporangium</taxon>
    </lineage>
</organism>
<keyword evidence="2" id="KW-0863">Zinc-finger</keyword>
<name>A0A7W7QGX2_9ACTN</name>
<evidence type="ECO:0000256" key="2">
    <source>
        <dbReference type="ARBA" id="ARBA00022771"/>
    </source>
</evidence>
<dbReference type="InterPro" id="IPR020460">
    <property type="entry name" value="Znf_C4-type_bac"/>
</dbReference>
<keyword evidence="8" id="KW-1185">Reference proteome</keyword>
<dbReference type="EMBL" id="JACHJP010000001">
    <property type="protein sequence ID" value="MBB4913223.1"/>
    <property type="molecule type" value="Genomic_DNA"/>
</dbReference>
<dbReference type="GO" id="GO:0008270">
    <property type="term" value="F:zinc ion binding"/>
    <property type="evidence" value="ECO:0007669"/>
    <property type="project" value="UniProtKB-KW"/>
</dbReference>
<keyword evidence="3" id="KW-0862">Zinc</keyword>
<feature type="coiled-coil region" evidence="5">
    <location>
        <begin position="67"/>
        <end position="94"/>
    </location>
</feature>
<dbReference type="PANTHER" id="PTHR33823:SF2">
    <property type="entry name" value="RNA POLYMERASE-BINDING TRANSCRIPTION FACTOR DKSA"/>
    <property type="match status" value="1"/>
</dbReference>
<evidence type="ECO:0000256" key="5">
    <source>
        <dbReference type="SAM" id="Coils"/>
    </source>
</evidence>
<dbReference type="SUPFAM" id="SSF57716">
    <property type="entry name" value="Glucocorticoid receptor-like (DNA-binding domain)"/>
    <property type="match status" value="1"/>
</dbReference>
<keyword evidence="1" id="KW-0479">Metal-binding</keyword>
<dbReference type="InterPro" id="IPR000962">
    <property type="entry name" value="Znf_DskA_TraR"/>
</dbReference>
<dbReference type="PRINTS" id="PR00618">
    <property type="entry name" value="DKSAZNFINGER"/>
</dbReference>
<evidence type="ECO:0000313" key="8">
    <source>
        <dbReference type="Proteomes" id="UP000552644"/>
    </source>
</evidence>
<comment type="caution">
    <text evidence="7">The sequence shown here is derived from an EMBL/GenBank/DDBJ whole genome shotgun (WGS) entry which is preliminary data.</text>
</comment>
<dbReference type="InterPro" id="IPR020458">
    <property type="entry name" value="Znf_DskA_TraR_CS"/>
</dbReference>
<feature type="domain" description="Zinc finger DksA/TraR C4-type" evidence="6">
    <location>
        <begin position="95"/>
        <end position="126"/>
    </location>
</feature>
<dbReference type="Pfam" id="PF01258">
    <property type="entry name" value="zf-dskA_traR"/>
    <property type="match status" value="1"/>
</dbReference>
<dbReference type="AlphaFoldDB" id="A0A7W7QGX2"/>
<dbReference type="SUPFAM" id="SSF109635">
    <property type="entry name" value="DnaK suppressor protein DksA, alpha-hairpin domain"/>
    <property type="match status" value="1"/>
</dbReference>
<evidence type="ECO:0000256" key="4">
    <source>
        <dbReference type="PROSITE-ProRule" id="PRU00510"/>
    </source>
</evidence>
<evidence type="ECO:0000256" key="3">
    <source>
        <dbReference type="ARBA" id="ARBA00022833"/>
    </source>
</evidence>
<proteinExistence type="predicted"/>
<feature type="zinc finger region" description="dksA C4-type" evidence="4">
    <location>
        <begin position="99"/>
        <end position="123"/>
    </location>
</feature>
<evidence type="ECO:0000259" key="6">
    <source>
        <dbReference type="Pfam" id="PF01258"/>
    </source>
</evidence>
<gene>
    <name evidence="7" type="ORF">FHS44_000295</name>
</gene>
<evidence type="ECO:0000256" key="1">
    <source>
        <dbReference type="ARBA" id="ARBA00022723"/>
    </source>
</evidence>
<dbReference type="Proteomes" id="UP000552644">
    <property type="component" value="Unassembled WGS sequence"/>
</dbReference>
<sequence>MMTERSPRALSAAEKAALRDLLTAERASTVTRIATLTRAWDDIVGSSALVAVDDEHDPEGATIAFERAHIQALIDQAKGHLDNLEEAVERLRHDRYGVCERCGNPIPVERLRARPVATTCVGCAKR</sequence>
<dbReference type="PANTHER" id="PTHR33823">
    <property type="entry name" value="RNA POLYMERASE-BINDING TRANSCRIPTION FACTOR DKSA-RELATED"/>
    <property type="match status" value="1"/>
</dbReference>
<dbReference type="RefSeq" id="WP_184712026.1">
    <property type="nucleotide sequence ID" value="NZ_JACHJP010000001.1"/>
</dbReference>
<protein>
    <submittedName>
        <fullName evidence="7">RNA polymerase-binding transcription factor DksA</fullName>
    </submittedName>
</protein>
<dbReference type="InterPro" id="IPR037187">
    <property type="entry name" value="DnaK_N"/>
</dbReference>
<reference evidence="7 8" key="1">
    <citation type="submission" date="2020-08" db="EMBL/GenBank/DDBJ databases">
        <title>Genomic Encyclopedia of Type Strains, Phase III (KMG-III): the genomes of soil and plant-associated and newly described type strains.</title>
        <authorList>
            <person name="Whitman W."/>
        </authorList>
    </citation>
    <scope>NUCLEOTIDE SEQUENCE [LARGE SCALE GENOMIC DNA]</scope>
    <source>
        <strain evidence="7 8">CECT 8840</strain>
    </source>
</reference>